<dbReference type="STRING" id="34508.A0A4U5P8K6"/>
<comment type="similarity">
    <text evidence="1">Belongs to the transferase hexapeptide repeat family.</text>
</comment>
<dbReference type="Gene3D" id="2.160.10.10">
    <property type="entry name" value="Hexapeptide repeat proteins"/>
    <property type="match status" value="1"/>
</dbReference>
<dbReference type="InterPro" id="IPR029044">
    <property type="entry name" value="Nucleotide-diphossugar_trans"/>
</dbReference>
<dbReference type="Pfam" id="PF00483">
    <property type="entry name" value="NTP_transferase"/>
    <property type="match status" value="1"/>
</dbReference>
<protein>
    <submittedName>
        <fullName evidence="4">Uncharacterized protein</fullName>
    </submittedName>
</protein>
<reference evidence="4 5" key="2">
    <citation type="journal article" date="2019" name="G3 (Bethesda)">
        <title>Hybrid Assembly of the Genome of the Entomopathogenic Nematode Steinernema carpocapsae Identifies the X-Chromosome.</title>
        <authorList>
            <person name="Serra L."/>
            <person name="Macchietto M."/>
            <person name="Macias-Munoz A."/>
            <person name="McGill C.J."/>
            <person name="Rodriguez I.M."/>
            <person name="Rodriguez B."/>
            <person name="Murad R."/>
            <person name="Mortazavi A."/>
        </authorList>
    </citation>
    <scope>NUCLEOTIDE SEQUENCE [LARGE SCALE GENOMIC DNA]</scope>
    <source>
        <strain evidence="4 5">ALL</strain>
    </source>
</reference>
<dbReference type="GO" id="GO:0016740">
    <property type="term" value="F:transferase activity"/>
    <property type="evidence" value="ECO:0007669"/>
    <property type="project" value="InterPro"/>
</dbReference>
<gene>
    <name evidence="4" type="ORF">L596_007222</name>
</gene>
<feature type="domain" description="Mannose-1-phosphate guanyltransferase C-terminal" evidence="3">
    <location>
        <begin position="280"/>
        <end position="417"/>
    </location>
</feature>
<keyword evidence="5" id="KW-1185">Reference proteome</keyword>
<proteinExistence type="inferred from homology"/>
<evidence type="ECO:0000256" key="1">
    <source>
        <dbReference type="ARBA" id="ARBA00007274"/>
    </source>
</evidence>
<dbReference type="OrthoDB" id="285674at2759"/>
<dbReference type="Pfam" id="PF25087">
    <property type="entry name" value="GMPPB_C"/>
    <property type="match status" value="1"/>
</dbReference>
<evidence type="ECO:0000259" key="3">
    <source>
        <dbReference type="Pfam" id="PF25087"/>
    </source>
</evidence>
<evidence type="ECO:0000259" key="2">
    <source>
        <dbReference type="Pfam" id="PF00483"/>
    </source>
</evidence>
<dbReference type="EMBL" id="AZBU02000002">
    <property type="protein sequence ID" value="TKR92597.1"/>
    <property type="molecule type" value="Genomic_DNA"/>
</dbReference>
<dbReference type="PANTHER" id="PTHR22572">
    <property type="entry name" value="SUGAR-1-PHOSPHATE GUANYL TRANSFERASE"/>
    <property type="match status" value="1"/>
</dbReference>
<evidence type="ECO:0000313" key="5">
    <source>
        <dbReference type="Proteomes" id="UP000298663"/>
    </source>
</evidence>
<organism evidence="4 5">
    <name type="scientific">Steinernema carpocapsae</name>
    <name type="common">Entomopathogenic nematode</name>
    <dbReference type="NCBI Taxonomy" id="34508"/>
    <lineage>
        <taxon>Eukaryota</taxon>
        <taxon>Metazoa</taxon>
        <taxon>Ecdysozoa</taxon>
        <taxon>Nematoda</taxon>
        <taxon>Chromadorea</taxon>
        <taxon>Rhabditida</taxon>
        <taxon>Tylenchina</taxon>
        <taxon>Panagrolaimomorpha</taxon>
        <taxon>Strongyloidoidea</taxon>
        <taxon>Steinernematidae</taxon>
        <taxon>Steinernema</taxon>
    </lineage>
</organism>
<dbReference type="InterPro" id="IPR056729">
    <property type="entry name" value="GMPPB_C"/>
</dbReference>
<dbReference type="Gene3D" id="3.90.550.10">
    <property type="entry name" value="Spore Coat Polysaccharide Biosynthesis Protein SpsA, Chain A"/>
    <property type="match status" value="1"/>
</dbReference>
<evidence type="ECO:0000313" key="4">
    <source>
        <dbReference type="EMBL" id="TKR92597.1"/>
    </source>
</evidence>
<feature type="domain" description="Nucleotidyl transferase" evidence="2">
    <location>
        <begin position="23"/>
        <end position="204"/>
    </location>
</feature>
<name>A0A4U5P8K6_STECR</name>
<dbReference type="InterPro" id="IPR005835">
    <property type="entry name" value="NTP_transferase_dom"/>
</dbReference>
<dbReference type="PROSITE" id="PS00101">
    <property type="entry name" value="HEXAPEP_TRANSFERASES"/>
    <property type="match status" value="1"/>
</dbReference>
<dbReference type="AlphaFoldDB" id="A0A4U5P8K6"/>
<dbReference type="SUPFAM" id="SSF53448">
    <property type="entry name" value="Nucleotide-diphospho-sugar transferases"/>
    <property type="match status" value="1"/>
</dbReference>
<accession>A0A4U5P8K6</accession>
<dbReference type="InterPro" id="IPR018357">
    <property type="entry name" value="Hexapep_transf_CS"/>
</dbReference>
<comment type="caution">
    <text evidence="4">The sequence shown here is derived from an EMBL/GenBank/DDBJ whole genome shotgun (WGS) entry which is preliminary data.</text>
</comment>
<dbReference type="InterPro" id="IPR050486">
    <property type="entry name" value="Mannose-1P_guanyltransferase"/>
</dbReference>
<sequence length="418" mass="46407">MALYGDAHLYCLHSYFLIPPAFGTRFRPLSLQLPKPLFPIAGVPLVEHHIDQLCRLPELKEVILLGFYPADQFQVFLQHCENAYRVPVQYIEETESLGTAGGLVRFRDQLLKDDPYGIFVLNADICGDLPVEDMVTELKAKTDAHCLILTTEATREQSTYFGSVVVDKNGKVLHYVDKPTTFVSTHISCGIYLMRPSMFDLLQTVHASGDNGQQANGFFLETDVFPLMAKYFYALHTTRWWSQTKTAAAALYANRHYLRLYRERHPDRLSSSAQVGGAEIVGDVFIDSSAKVHPTAKIGPNVSIGAGAIVGAGVRVRESIVLPECVLEEHSCVLHSVIGWRSVVGCWARVEGSPIAPNPNIPFAKLDNKPLFNSDGRLNPSLTILGSDVHVPRETVILNSVVLPYKELSSSYKNQIIL</sequence>
<dbReference type="Proteomes" id="UP000298663">
    <property type="component" value="Unassembled WGS sequence"/>
</dbReference>
<reference evidence="4 5" key="1">
    <citation type="journal article" date="2015" name="Genome Biol.">
        <title>Comparative genomics of Steinernema reveals deeply conserved gene regulatory networks.</title>
        <authorList>
            <person name="Dillman A.R."/>
            <person name="Macchietto M."/>
            <person name="Porter C.F."/>
            <person name="Rogers A."/>
            <person name="Williams B."/>
            <person name="Antoshechkin I."/>
            <person name="Lee M.M."/>
            <person name="Goodwin Z."/>
            <person name="Lu X."/>
            <person name="Lewis E.E."/>
            <person name="Goodrich-Blair H."/>
            <person name="Stock S.P."/>
            <person name="Adams B.J."/>
            <person name="Sternberg P.W."/>
            <person name="Mortazavi A."/>
        </authorList>
    </citation>
    <scope>NUCLEOTIDE SEQUENCE [LARGE SCALE GENOMIC DNA]</scope>
    <source>
        <strain evidence="4 5">ALL</strain>
    </source>
</reference>